<evidence type="ECO:0000256" key="1">
    <source>
        <dbReference type="SAM" id="MobiDB-lite"/>
    </source>
</evidence>
<dbReference type="EMBL" id="CAJZBQ010000013">
    <property type="protein sequence ID" value="CAG9314910.1"/>
    <property type="molecule type" value="Genomic_DNA"/>
</dbReference>
<name>A0AAU9IUH8_9CILI</name>
<accession>A0AAU9IUH8</accession>
<reference evidence="2" key="1">
    <citation type="submission" date="2021-09" db="EMBL/GenBank/DDBJ databases">
        <authorList>
            <consortium name="AG Swart"/>
            <person name="Singh M."/>
            <person name="Singh A."/>
            <person name="Seah K."/>
            <person name="Emmerich C."/>
        </authorList>
    </citation>
    <scope>NUCLEOTIDE SEQUENCE</scope>
    <source>
        <strain evidence="2">ATCC30299</strain>
    </source>
</reference>
<gene>
    <name evidence="2" type="ORF">BSTOLATCC_MIC12691</name>
</gene>
<proteinExistence type="predicted"/>
<dbReference type="InterPro" id="IPR019734">
    <property type="entry name" value="TPR_rpt"/>
</dbReference>
<dbReference type="InterPro" id="IPR011990">
    <property type="entry name" value="TPR-like_helical_dom_sf"/>
</dbReference>
<dbReference type="Proteomes" id="UP001162131">
    <property type="component" value="Unassembled WGS sequence"/>
</dbReference>
<evidence type="ECO:0000313" key="2">
    <source>
        <dbReference type="EMBL" id="CAG9314910.1"/>
    </source>
</evidence>
<dbReference type="SMART" id="SM00028">
    <property type="entry name" value="TPR"/>
    <property type="match status" value="3"/>
</dbReference>
<comment type="caution">
    <text evidence="2">The sequence shown here is derived from an EMBL/GenBank/DDBJ whole genome shotgun (WGS) entry which is preliminary data.</text>
</comment>
<feature type="region of interest" description="Disordered" evidence="1">
    <location>
        <begin position="779"/>
        <end position="846"/>
    </location>
</feature>
<evidence type="ECO:0008006" key="4">
    <source>
        <dbReference type="Google" id="ProtNLM"/>
    </source>
</evidence>
<dbReference type="SUPFAM" id="SSF48452">
    <property type="entry name" value="TPR-like"/>
    <property type="match status" value="1"/>
</dbReference>
<evidence type="ECO:0000313" key="3">
    <source>
        <dbReference type="Proteomes" id="UP001162131"/>
    </source>
</evidence>
<dbReference type="Pfam" id="PF13374">
    <property type="entry name" value="TPR_10"/>
    <property type="match status" value="1"/>
</dbReference>
<organism evidence="2 3">
    <name type="scientific">Blepharisma stoltei</name>
    <dbReference type="NCBI Taxonomy" id="1481888"/>
    <lineage>
        <taxon>Eukaryota</taxon>
        <taxon>Sar</taxon>
        <taxon>Alveolata</taxon>
        <taxon>Ciliophora</taxon>
        <taxon>Postciliodesmatophora</taxon>
        <taxon>Heterotrichea</taxon>
        <taxon>Heterotrichida</taxon>
        <taxon>Blepharismidae</taxon>
        <taxon>Blepharisma</taxon>
    </lineage>
</organism>
<keyword evidence="3" id="KW-1185">Reference proteome</keyword>
<feature type="compositionally biased region" description="Polar residues" evidence="1">
    <location>
        <begin position="799"/>
        <end position="819"/>
    </location>
</feature>
<protein>
    <recommendedName>
        <fullName evidence="4">Tetratricopeptide repeat protein</fullName>
    </recommendedName>
</protein>
<feature type="region of interest" description="Disordered" evidence="1">
    <location>
        <begin position="1160"/>
        <end position="1183"/>
    </location>
</feature>
<sequence>MVEPSMLLVKRRNTRINSADLQILERIERTIDSLIKQKRFLDCIEFVNKALPIRKSFYGENSNEVLSFLAQMLKLISKGAGLLVYKENPLEAIKILQNLLKISQPYHLKLIPESCSVLNTLACAYRHCGRYQKSLKFAHQALQIIKDYPDIDVDRSSLYLNLCTIYSNLNTHKDAAYYCKLAVQNAQEELVNLNSSKDTEDYKQKIKILGVAYHNLGVEEECLKHYESSIEWYKKSVSFMKSYADESQSQLLENFKKTYKAAVESQINREKTKKLNGKKNNYAFASARLDENMKIFGESESDLSPISPVRKGKNSKFHSSRNSMPNLMKFIRSSEPSPIYQSPRFSSRNLDLDDTGTLITKGDYSREYKETENDTDLRELEQLGLLDYSIDNKGKHSRKLESVGSISRSSKSDIKDLDKYTIPVHPSDSSIVIKSNDISIKHSENTLNIENSLNFKPIHTNELKLTEEIDQKNSQNTDSSRKFIVQLSEIKKNSESSRESLDIILPDPILPQRKTNEIEAIKQTINDKEDPKQTIIDKKEGKNKVSLLIKATTENKLALLLGEDAPMDNYEPSFGGINEEKVENNKKLTSKKEEKFLEEEKINSKDLQKKEKEKFLEEEKINRKDLKQNDSIEILRQFSLKKEIKRKDSEDRKISQQALPTSRNLLALISSRSIQSGTNSSIPTPSFSTKLKSTQSCTFRNEEEKPEKDFQKKNILESEQGGKNLIQNIRSKSSEIASRKIITERQNPVEIKTGAALPVSNRDLLALIKAKNPIMTYRKDEGLKNPETGPPALRKRTQKQGNNPIPENRQNISIAQTDRNIPIEPSKKSEIISQNKNPNPDPPSKEQFILEKISSIDGADYMITISKASQDDFIIKALSLSTQEVYTLTQKQPQNMKIDDFVKNLTIENGKLSLLYSDQDIAKITKIQNVFRRKKRQQSKNTEIPDEILIKGERHIQGQKYKISIMKTKSNITMGDSSKTKFIPGEYIRIMLNGLNEAPNPKPVTYSVSEVCELMDLWENSEVYEKKNEILVNVDIENSEVIIRKCSLVEPRLIYSTSRVLNNTFKYVLNFFDISYIDAFEDILIEAVADKKTPAIENVFSISRNELGKILEIDPQNVDKNFEHVADLIIIEGMREINICKRILKESAPTINISVNKEENFKKSSEGNTTRRSDENTTRRSDDSNVVRTNIRFTLRKSVKDERFGKGIKTLEKVAIGHIMRNLNTVLGRKADNAEPQLCVIQGKHIFVTIF</sequence>
<dbReference type="Gene3D" id="1.25.40.10">
    <property type="entry name" value="Tetratricopeptide repeat domain"/>
    <property type="match status" value="1"/>
</dbReference>
<dbReference type="AlphaFoldDB" id="A0AAU9IUH8"/>